<feature type="signal peptide" evidence="8">
    <location>
        <begin position="1"/>
        <end position="19"/>
    </location>
</feature>
<evidence type="ECO:0000313" key="10">
    <source>
        <dbReference type="EMBL" id="TXE06299.1"/>
    </source>
</evidence>
<accession>A0A5C7AEH0</accession>
<keyword evidence="10" id="KW-0808">Transferase</keyword>
<sequence length="516" mass="59057">MKNLIAFCLLGLMTFQLQAQRKKKPNVLVIYTDDHRYTGVHALGGQAVLTPNLDDLAHNGITFTKAYLMGAFSGATCVPSRAMLLTGRNLFQLKGRGFDIPDTHTTMGEMFMKEGYYAYHVGKWHQDMKSLARSFNDGAKVSGKPAYLTDQFRMPYHDWEPKGDYKRENCYLLEYNDKGEVVSRPLTKDDKRGPTGTEKTGPHVSEVLADASVKFISEYKQKKPFFHYLAFPTPHDPRQAPKEYKDMYPEADIALPPSYMPQHPFDNGHIVLRDELLAEWPRTNEIAKQHLSDYYAIISHLDAQIGRVIKALKDSGQYENTIIVMAGDSGLAVGNHGLMGKQNIYDEDGIHIPFILSGGLVDEENKGRREDAFCYNYDILPTLCDMIGIKTPESSSGKSLLPIINYEKEGVRDYTYHAYRQHQRAYRKGDYKLIEYVRAPDKDRKRGAFISGSRVTQLFNITKDPWETFNLADFPEYAEKVAEMRKEMKQKAIELKDKSHDELVNVDFWKYYNTSN</sequence>
<evidence type="ECO:0000256" key="6">
    <source>
        <dbReference type="ARBA" id="ARBA00022837"/>
    </source>
</evidence>
<dbReference type="GO" id="GO:0004065">
    <property type="term" value="F:arylsulfatase activity"/>
    <property type="evidence" value="ECO:0007669"/>
    <property type="project" value="TreeGrafter"/>
</dbReference>
<keyword evidence="5 10" id="KW-0378">Hydrolase</keyword>
<name>A0A5C7AEH0_9FLAO</name>
<gene>
    <name evidence="10" type="ORF">FUA26_15110</name>
</gene>
<dbReference type="InterPro" id="IPR000917">
    <property type="entry name" value="Sulfatase_N"/>
</dbReference>
<evidence type="ECO:0000256" key="7">
    <source>
        <dbReference type="SAM" id="MobiDB-lite"/>
    </source>
</evidence>
<evidence type="ECO:0000256" key="2">
    <source>
        <dbReference type="ARBA" id="ARBA00008779"/>
    </source>
</evidence>
<dbReference type="PANTHER" id="PTHR42693">
    <property type="entry name" value="ARYLSULFATASE FAMILY MEMBER"/>
    <property type="match status" value="1"/>
</dbReference>
<dbReference type="GO" id="GO:0046872">
    <property type="term" value="F:metal ion binding"/>
    <property type="evidence" value="ECO:0007669"/>
    <property type="project" value="UniProtKB-KW"/>
</dbReference>
<evidence type="ECO:0000313" key="11">
    <source>
        <dbReference type="Proteomes" id="UP000321790"/>
    </source>
</evidence>
<evidence type="ECO:0000256" key="1">
    <source>
        <dbReference type="ARBA" id="ARBA00001913"/>
    </source>
</evidence>
<dbReference type="RefSeq" id="WP_147138030.1">
    <property type="nucleotide sequence ID" value="NZ_VOSC01000033.1"/>
</dbReference>
<dbReference type="AlphaFoldDB" id="A0A5C7AEH0"/>
<keyword evidence="11" id="KW-1185">Reference proteome</keyword>
<dbReference type="SUPFAM" id="SSF53649">
    <property type="entry name" value="Alkaline phosphatase-like"/>
    <property type="match status" value="1"/>
</dbReference>
<dbReference type="InterPro" id="IPR050738">
    <property type="entry name" value="Sulfatase"/>
</dbReference>
<dbReference type="GO" id="GO:0016740">
    <property type="term" value="F:transferase activity"/>
    <property type="evidence" value="ECO:0007669"/>
    <property type="project" value="UniProtKB-KW"/>
</dbReference>
<comment type="similarity">
    <text evidence="2">Belongs to the sulfatase family.</text>
</comment>
<evidence type="ECO:0000259" key="9">
    <source>
        <dbReference type="Pfam" id="PF00884"/>
    </source>
</evidence>
<proteinExistence type="inferred from homology"/>
<keyword evidence="6" id="KW-0106">Calcium</keyword>
<evidence type="ECO:0000256" key="4">
    <source>
        <dbReference type="ARBA" id="ARBA00022729"/>
    </source>
</evidence>
<protein>
    <submittedName>
        <fullName evidence="10">Sulfatase-like hydrolase/transferase</fullName>
    </submittedName>
</protein>
<feature type="domain" description="Sulfatase N-terminal" evidence="9">
    <location>
        <begin position="25"/>
        <end position="389"/>
    </location>
</feature>
<evidence type="ECO:0000256" key="8">
    <source>
        <dbReference type="SAM" id="SignalP"/>
    </source>
</evidence>
<dbReference type="Gene3D" id="3.40.720.10">
    <property type="entry name" value="Alkaline Phosphatase, subunit A"/>
    <property type="match status" value="1"/>
</dbReference>
<dbReference type="Pfam" id="PF00884">
    <property type="entry name" value="Sulfatase"/>
    <property type="match status" value="1"/>
</dbReference>
<feature type="chain" id="PRO_5022959317" evidence="8">
    <location>
        <begin position="20"/>
        <end position="516"/>
    </location>
</feature>
<evidence type="ECO:0000256" key="3">
    <source>
        <dbReference type="ARBA" id="ARBA00022723"/>
    </source>
</evidence>
<dbReference type="PANTHER" id="PTHR42693:SF42">
    <property type="entry name" value="ARYLSULFATASE G"/>
    <property type="match status" value="1"/>
</dbReference>
<dbReference type="EMBL" id="VOSC01000033">
    <property type="protein sequence ID" value="TXE06299.1"/>
    <property type="molecule type" value="Genomic_DNA"/>
</dbReference>
<comment type="caution">
    <text evidence="10">The sequence shown here is derived from an EMBL/GenBank/DDBJ whole genome shotgun (WGS) entry which is preliminary data.</text>
</comment>
<organism evidence="10 11">
    <name type="scientific">Seonamhaeicola algicola</name>
    <dbReference type="NCBI Taxonomy" id="1719036"/>
    <lineage>
        <taxon>Bacteria</taxon>
        <taxon>Pseudomonadati</taxon>
        <taxon>Bacteroidota</taxon>
        <taxon>Flavobacteriia</taxon>
        <taxon>Flavobacteriales</taxon>
        <taxon>Flavobacteriaceae</taxon>
    </lineage>
</organism>
<dbReference type="OrthoDB" id="9815108at2"/>
<dbReference type="Proteomes" id="UP000321790">
    <property type="component" value="Unassembled WGS sequence"/>
</dbReference>
<evidence type="ECO:0000256" key="5">
    <source>
        <dbReference type="ARBA" id="ARBA00022801"/>
    </source>
</evidence>
<comment type="cofactor">
    <cofactor evidence="1">
        <name>Ca(2+)</name>
        <dbReference type="ChEBI" id="CHEBI:29108"/>
    </cofactor>
</comment>
<feature type="region of interest" description="Disordered" evidence="7">
    <location>
        <begin position="183"/>
        <end position="202"/>
    </location>
</feature>
<keyword evidence="4 8" id="KW-0732">Signal</keyword>
<dbReference type="InterPro" id="IPR017850">
    <property type="entry name" value="Alkaline_phosphatase_core_sf"/>
</dbReference>
<keyword evidence="3" id="KW-0479">Metal-binding</keyword>
<feature type="compositionally biased region" description="Basic and acidic residues" evidence="7">
    <location>
        <begin position="183"/>
        <end position="193"/>
    </location>
</feature>
<dbReference type="CDD" id="cd16155">
    <property type="entry name" value="sulfatase_like"/>
    <property type="match status" value="1"/>
</dbReference>
<reference evidence="11" key="1">
    <citation type="submission" date="2019-08" db="EMBL/GenBank/DDBJ databases">
        <title>Seonamhaeicola sediminis sp. nov., isolated from marine sediment.</title>
        <authorList>
            <person name="Cao W.R."/>
        </authorList>
    </citation>
    <scope>NUCLEOTIDE SEQUENCE [LARGE SCALE GENOMIC DNA]</scope>
    <source>
        <strain evidence="11">Gy8</strain>
    </source>
</reference>